<evidence type="ECO:0000256" key="2">
    <source>
        <dbReference type="ARBA" id="ARBA00022989"/>
    </source>
</evidence>
<protein>
    <recommendedName>
        <fullName evidence="6">Major facilitator superfamily (MFS) profile domain-containing protein</fullName>
    </recommendedName>
</protein>
<feature type="compositionally biased region" description="Gly residues" evidence="4">
    <location>
        <begin position="190"/>
        <end position="199"/>
    </location>
</feature>
<name>A0A8J2ZAC6_9PROT</name>
<feature type="domain" description="Major facilitator superfamily (MFS) profile" evidence="6">
    <location>
        <begin position="1"/>
        <end position="199"/>
    </location>
</feature>
<proteinExistence type="predicted"/>
<dbReference type="AlphaFoldDB" id="A0A8J2ZAC6"/>
<evidence type="ECO:0000313" key="8">
    <source>
        <dbReference type="Proteomes" id="UP000597507"/>
    </source>
</evidence>
<feature type="transmembrane region" description="Helical" evidence="5">
    <location>
        <begin position="108"/>
        <end position="130"/>
    </location>
</feature>
<evidence type="ECO:0000256" key="5">
    <source>
        <dbReference type="SAM" id="Phobius"/>
    </source>
</evidence>
<feature type="transmembrane region" description="Helical" evidence="5">
    <location>
        <begin position="12"/>
        <end position="36"/>
    </location>
</feature>
<feature type="transmembrane region" description="Helical" evidence="5">
    <location>
        <begin position="142"/>
        <end position="162"/>
    </location>
</feature>
<organism evidence="7 8">
    <name type="scientific">Caldovatus sediminis</name>
    <dbReference type="NCBI Taxonomy" id="2041189"/>
    <lineage>
        <taxon>Bacteria</taxon>
        <taxon>Pseudomonadati</taxon>
        <taxon>Pseudomonadota</taxon>
        <taxon>Alphaproteobacteria</taxon>
        <taxon>Acetobacterales</taxon>
        <taxon>Roseomonadaceae</taxon>
        <taxon>Caldovatus</taxon>
    </lineage>
</organism>
<gene>
    <name evidence="7" type="ORF">GCM10010964_16660</name>
</gene>
<dbReference type="InterPro" id="IPR011701">
    <property type="entry name" value="MFS"/>
</dbReference>
<evidence type="ECO:0000256" key="4">
    <source>
        <dbReference type="SAM" id="MobiDB-lite"/>
    </source>
</evidence>
<sequence length="199" mass="19410">MAAGDAAAPASGAWWPTAAQVAFAAATLGIFSILIGNELSIRCGRKRAVALLMSLSAATGAALGAFGHSYALAVLLALLHGPLMTRESASVTAGALGNADPSQRGATMALHSMLGFAGGVFGPFAFGAVLDAAGGSGAAGAWSAAFAMLAAVALLGPVALMMPRPDDLPGDAAHRAGRRGASPAHRGHQRAGGGAGDGR</sequence>
<accession>A0A8J2ZAC6</accession>
<dbReference type="Pfam" id="PF07690">
    <property type="entry name" value="MFS_1"/>
    <property type="match status" value="1"/>
</dbReference>
<dbReference type="InterPro" id="IPR036259">
    <property type="entry name" value="MFS_trans_sf"/>
</dbReference>
<dbReference type="EMBL" id="BMKS01000004">
    <property type="protein sequence ID" value="GGG29471.1"/>
    <property type="molecule type" value="Genomic_DNA"/>
</dbReference>
<keyword evidence="2 5" id="KW-1133">Transmembrane helix</keyword>
<evidence type="ECO:0000259" key="6">
    <source>
        <dbReference type="PROSITE" id="PS50850"/>
    </source>
</evidence>
<feature type="region of interest" description="Disordered" evidence="4">
    <location>
        <begin position="169"/>
        <end position="199"/>
    </location>
</feature>
<dbReference type="Gene3D" id="1.20.1250.20">
    <property type="entry name" value="MFS general substrate transporter like domains"/>
    <property type="match status" value="1"/>
</dbReference>
<evidence type="ECO:0000313" key="7">
    <source>
        <dbReference type="EMBL" id="GGG29471.1"/>
    </source>
</evidence>
<feature type="transmembrane region" description="Helical" evidence="5">
    <location>
        <begin position="48"/>
        <end position="79"/>
    </location>
</feature>
<comment type="caution">
    <text evidence="7">The sequence shown here is derived from an EMBL/GenBank/DDBJ whole genome shotgun (WGS) entry which is preliminary data.</text>
</comment>
<keyword evidence="8" id="KW-1185">Reference proteome</keyword>
<dbReference type="InterPro" id="IPR020846">
    <property type="entry name" value="MFS_dom"/>
</dbReference>
<dbReference type="Proteomes" id="UP000597507">
    <property type="component" value="Unassembled WGS sequence"/>
</dbReference>
<keyword evidence="1 5" id="KW-0812">Transmembrane</keyword>
<reference evidence="7 8" key="1">
    <citation type="journal article" date="2014" name="Int. J. Syst. Evol. Microbiol.">
        <title>Complete genome sequence of Corynebacterium casei LMG S-19264T (=DSM 44701T), isolated from a smear-ripened cheese.</title>
        <authorList>
            <consortium name="US DOE Joint Genome Institute (JGI-PGF)"/>
            <person name="Walter F."/>
            <person name="Albersmeier A."/>
            <person name="Kalinowski J."/>
            <person name="Ruckert C."/>
        </authorList>
    </citation>
    <scope>NUCLEOTIDE SEQUENCE [LARGE SCALE GENOMIC DNA]</scope>
    <source>
        <strain evidence="7 8">CGMCC 1.16330</strain>
    </source>
</reference>
<keyword evidence="3 5" id="KW-0472">Membrane</keyword>
<evidence type="ECO:0000256" key="3">
    <source>
        <dbReference type="ARBA" id="ARBA00023136"/>
    </source>
</evidence>
<evidence type="ECO:0000256" key="1">
    <source>
        <dbReference type="ARBA" id="ARBA00022692"/>
    </source>
</evidence>
<dbReference type="PROSITE" id="PS50850">
    <property type="entry name" value="MFS"/>
    <property type="match status" value="1"/>
</dbReference>
<dbReference type="SUPFAM" id="SSF103473">
    <property type="entry name" value="MFS general substrate transporter"/>
    <property type="match status" value="1"/>
</dbReference>
<dbReference type="GO" id="GO:0022857">
    <property type="term" value="F:transmembrane transporter activity"/>
    <property type="evidence" value="ECO:0007669"/>
    <property type="project" value="InterPro"/>
</dbReference>